<sequence>MLTLTYVTIRPHTASNSSQLLHKIGCYATTSNASEICTRSRIMVPHFHRLRWLIV</sequence>
<dbReference type="VEuPathDB" id="PiroplasmaDB:BMR1_03g04830"/>
<accession>A0A0K3ASG5</accession>
<dbReference type="KEGG" id="bmic:BMR1_03g04830"/>
<evidence type="ECO:0000313" key="1">
    <source>
        <dbReference type="EMBL" id="CTQ41563.1"/>
    </source>
</evidence>
<name>A0A0K3ASG5_BABMR</name>
<dbReference type="GeneID" id="24425612"/>
<organism evidence="1 2">
    <name type="scientific">Babesia microti (strain RI)</name>
    <dbReference type="NCBI Taxonomy" id="1133968"/>
    <lineage>
        <taxon>Eukaryota</taxon>
        <taxon>Sar</taxon>
        <taxon>Alveolata</taxon>
        <taxon>Apicomplexa</taxon>
        <taxon>Aconoidasida</taxon>
        <taxon>Piroplasmida</taxon>
        <taxon>Babesiidae</taxon>
        <taxon>Babesia</taxon>
    </lineage>
</organism>
<dbReference type="AlphaFoldDB" id="A0A0K3ASG5"/>
<evidence type="ECO:0000313" key="2">
    <source>
        <dbReference type="Proteomes" id="UP000002899"/>
    </source>
</evidence>
<reference evidence="1 2" key="3">
    <citation type="journal article" date="2016" name="Sci. Rep.">
        <title>Genome-wide diversity and gene expression profiling of Babesia microti isolates identify polymorphic genes that mediate host-pathogen interactions.</title>
        <authorList>
            <person name="Silva J.C."/>
            <person name="Cornillot E."/>
            <person name="McCracken C."/>
            <person name="Usmani-Brown S."/>
            <person name="Dwivedi A."/>
            <person name="Ifeonu O.O."/>
            <person name="Crabtree J."/>
            <person name="Gotia H.T."/>
            <person name="Virji A.Z."/>
            <person name="Reynes C."/>
            <person name="Colinge J."/>
            <person name="Kumar V."/>
            <person name="Lawres L."/>
            <person name="Pazzi J.E."/>
            <person name="Pablo J.V."/>
            <person name="Hung C."/>
            <person name="Brancato J."/>
            <person name="Kumari P."/>
            <person name="Orvis J."/>
            <person name="Tretina K."/>
            <person name="Chibucos M."/>
            <person name="Ott S."/>
            <person name="Sadzewicz L."/>
            <person name="Sengamalay N."/>
            <person name="Shetty A.C."/>
            <person name="Su Q."/>
            <person name="Tallon L."/>
            <person name="Fraser C.M."/>
            <person name="Frutos R."/>
            <person name="Molina D.M."/>
            <person name="Krause P.J."/>
            <person name="Ben Mamoun C."/>
        </authorList>
    </citation>
    <scope>NUCLEOTIDE SEQUENCE [LARGE SCALE GENOMIC DNA]</scope>
    <source>
        <strain evidence="1 2">RI</strain>
    </source>
</reference>
<dbReference type="EMBL" id="LN871598">
    <property type="protein sequence ID" value="CTQ41563.1"/>
    <property type="molecule type" value="Genomic_DNA"/>
</dbReference>
<dbReference type="RefSeq" id="XP_012649574.1">
    <property type="nucleotide sequence ID" value="XM_012794120.1"/>
</dbReference>
<reference evidence="1 2" key="2">
    <citation type="journal article" date="2013" name="PLoS ONE">
        <title>Whole genome mapping and re-organization of the nuclear and mitochondrial genomes of Babesia microti isolates.</title>
        <authorList>
            <person name="Cornillot E."/>
            <person name="Dassouli A."/>
            <person name="Garg A."/>
            <person name="Pachikara N."/>
            <person name="Randazzo S."/>
            <person name="Depoix D."/>
            <person name="Carcy B."/>
            <person name="Delbecq S."/>
            <person name="Frutos R."/>
            <person name="Silva J.C."/>
            <person name="Sutton R."/>
            <person name="Krause P.J."/>
            <person name="Mamoun C.B."/>
        </authorList>
    </citation>
    <scope>NUCLEOTIDE SEQUENCE [LARGE SCALE GENOMIC DNA]</scope>
    <source>
        <strain evidence="1 2">RI</strain>
    </source>
</reference>
<gene>
    <name evidence="1" type="ORF">BMR1_03g04830</name>
</gene>
<dbReference type="Proteomes" id="UP000002899">
    <property type="component" value="Chromosome III"/>
</dbReference>
<keyword evidence="2" id="KW-1185">Reference proteome</keyword>
<reference evidence="1 2" key="1">
    <citation type="journal article" date="2012" name="Nucleic Acids Res.">
        <title>Sequencing of the smallest Apicomplexan genome from the human pathogen Babesia microti.</title>
        <authorList>
            <person name="Cornillot E."/>
            <person name="Hadj-Kaddour K."/>
            <person name="Dassouli A."/>
            <person name="Noel B."/>
            <person name="Ranwez V."/>
            <person name="Vacherie B."/>
            <person name="Augagneur Y."/>
            <person name="Bres V."/>
            <person name="Duclos A."/>
            <person name="Randazzo S."/>
            <person name="Carcy B."/>
            <person name="Debierre-Grockiego F."/>
            <person name="Delbecq S."/>
            <person name="Moubri-Menage K."/>
            <person name="Shams-Eldin H."/>
            <person name="Usmani-Brown S."/>
            <person name="Bringaud F."/>
            <person name="Wincker P."/>
            <person name="Vivares C.P."/>
            <person name="Schwarz R.T."/>
            <person name="Schetters T.P."/>
            <person name="Krause P.J."/>
            <person name="Gorenflot A."/>
            <person name="Berry V."/>
            <person name="Barbe V."/>
            <person name="Ben Mamoun C."/>
        </authorList>
    </citation>
    <scope>NUCLEOTIDE SEQUENCE [LARGE SCALE GENOMIC DNA]</scope>
    <source>
        <strain evidence="1 2">RI</strain>
    </source>
</reference>
<proteinExistence type="predicted"/>
<protein>
    <submittedName>
        <fullName evidence="1">Uncharacterized protein</fullName>
    </submittedName>
</protein>